<proteinExistence type="predicted"/>
<protein>
    <recommendedName>
        <fullName evidence="4">Encoded protein</fullName>
    </recommendedName>
</protein>
<feature type="region of interest" description="Disordered" evidence="1">
    <location>
        <begin position="170"/>
        <end position="190"/>
    </location>
</feature>
<dbReference type="EMBL" id="MU069855">
    <property type="protein sequence ID" value="KAF5832692.1"/>
    <property type="molecule type" value="Genomic_DNA"/>
</dbReference>
<accession>A0ABQ7GDJ9</accession>
<comment type="caution">
    <text evidence="2">The sequence shown here is derived from an EMBL/GenBank/DDBJ whole genome shotgun (WGS) entry which is preliminary data.</text>
</comment>
<keyword evidence="3" id="KW-1185">Reference proteome</keyword>
<evidence type="ECO:0000313" key="3">
    <source>
        <dbReference type="Proteomes" id="UP000815325"/>
    </source>
</evidence>
<sequence>MLCGCGKRKGAETSEAPQQRGGSSGQGAADIKAVTSKDTGAKEGEDVAANGTPSKAGESNEVDGPAPLEATPDEQAQEGAVAPPQKPLSAKAASKVCYYLVSHFFGRSMQYKPELLRLSEQVGDFRIISSERLKAFLDASKIMVPKDKMAPIARYYAPPASPRTSEAFALAQGGQDASDGSQKVRHGCGL</sequence>
<evidence type="ECO:0000256" key="1">
    <source>
        <dbReference type="SAM" id="MobiDB-lite"/>
    </source>
</evidence>
<organism evidence="2 3">
    <name type="scientific">Dunaliella salina</name>
    <name type="common">Green alga</name>
    <name type="synonym">Protococcus salinus</name>
    <dbReference type="NCBI Taxonomy" id="3046"/>
    <lineage>
        <taxon>Eukaryota</taxon>
        <taxon>Viridiplantae</taxon>
        <taxon>Chlorophyta</taxon>
        <taxon>core chlorophytes</taxon>
        <taxon>Chlorophyceae</taxon>
        <taxon>CS clade</taxon>
        <taxon>Chlamydomonadales</taxon>
        <taxon>Dunaliellaceae</taxon>
        <taxon>Dunaliella</taxon>
    </lineage>
</organism>
<dbReference type="Proteomes" id="UP000815325">
    <property type="component" value="Unassembled WGS sequence"/>
</dbReference>
<evidence type="ECO:0000313" key="2">
    <source>
        <dbReference type="EMBL" id="KAF5832692.1"/>
    </source>
</evidence>
<name>A0ABQ7GDJ9_DUNSA</name>
<gene>
    <name evidence="2" type="ORF">DUNSADRAFT_11336</name>
</gene>
<reference evidence="2" key="1">
    <citation type="submission" date="2017-08" db="EMBL/GenBank/DDBJ databases">
        <authorList>
            <person name="Polle J.E."/>
            <person name="Barry K."/>
            <person name="Cushman J."/>
            <person name="Schmutz J."/>
            <person name="Tran D."/>
            <person name="Hathwaick L.T."/>
            <person name="Yim W.C."/>
            <person name="Jenkins J."/>
            <person name="Mckie-Krisberg Z.M."/>
            <person name="Prochnik S."/>
            <person name="Lindquist E."/>
            <person name="Dockter R.B."/>
            <person name="Adam C."/>
            <person name="Molina H."/>
            <person name="Bunkerborg J."/>
            <person name="Jin E."/>
            <person name="Buchheim M."/>
            <person name="Magnuson J."/>
        </authorList>
    </citation>
    <scope>NUCLEOTIDE SEQUENCE</scope>
    <source>
        <strain evidence="2">CCAP 19/18</strain>
    </source>
</reference>
<evidence type="ECO:0008006" key="4">
    <source>
        <dbReference type="Google" id="ProtNLM"/>
    </source>
</evidence>
<feature type="region of interest" description="Disordered" evidence="1">
    <location>
        <begin position="1"/>
        <end position="86"/>
    </location>
</feature>